<accession>A0A6L2PEP8</accession>
<gene>
    <name evidence="4" type="ORF">Cfor_10543</name>
</gene>
<dbReference type="Pfam" id="PF13359">
    <property type="entry name" value="DDE_Tnp_4"/>
    <property type="match status" value="1"/>
</dbReference>
<keyword evidence="5" id="KW-1185">Reference proteome</keyword>
<dbReference type="InParanoid" id="A0A6L2PEP8"/>
<evidence type="ECO:0000256" key="2">
    <source>
        <dbReference type="ARBA" id="ARBA00022723"/>
    </source>
</evidence>
<dbReference type="Proteomes" id="UP000502823">
    <property type="component" value="Unassembled WGS sequence"/>
</dbReference>
<comment type="caution">
    <text evidence="4">The sequence shown here is derived from an EMBL/GenBank/DDBJ whole genome shotgun (WGS) entry which is preliminary data.</text>
</comment>
<evidence type="ECO:0000313" key="5">
    <source>
        <dbReference type="Proteomes" id="UP000502823"/>
    </source>
</evidence>
<dbReference type="OrthoDB" id="89014at2759"/>
<organism evidence="4 5">
    <name type="scientific">Coptotermes formosanus</name>
    <name type="common">Formosan subterranean termite</name>
    <dbReference type="NCBI Taxonomy" id="36987"/>
    <lineage>
        <taxon>Eukaryota</taxon>
        <taxon>Metazoa</taxon>
        <taxon>Ecdysozoa</taxon>
        <taxon>Arthropoda</taxon>
        <taxon>Hexapoda</taxon>
        <taxon>Insecta</taxon>
        <taxon>Pterygota</taxon>
        <taxon>Neoptera</taxon>
        <taxon>Polyneoptera</taxon>
        <taxon>Dictyoptera</taxon>
        <taxon>Blattodea</taxon>
        <taxon>Blattoidea</taxon>
        <taxon>Termitoidae</taxon>
        <taxon>Rhinotermitidae</taxon>
        <taxon>Coptotermes</taxon>
    </lineage>
</organism>
<name>A0A6L2PEP8_COPFO</name>
<evidence type="ECO:0000256" key="1">
    <source>
        <dbReference type="ARBA" id="ARBA00001968"/>
    </source>
</evidence>
<comment type="cofactor">
    <cofactor evidence="1">
        <name>a divalent metal cation</name>
        <dbReference type="ChEBI" id="CHEBI:60240"/>
    </cofactor>
</comment>
<sequence>MVAVEFFNYKSKFLTVLMVKVDADYKFIATEERMQSHLYKRLERNELNIPKGGPLPQDENGEHMPFVIVGTYPHRNSSIAKRIFNYRSTRARKMVECAFGILCNKWRVCHRAIDLHPDFADTVVKTSCVLHNYVPARDGIQFEDTLHKCPLKNTESLGTRSTARGTGGCLPWQYGLKYEKVSLAFVFILRSEFISAHLKTNNP</sequence>
<keyword evidence="2" id="KW-0479">Metal-binding</keyword>
<dbReference type="GO" id="GO:0046872">
    <property type="term" value="F:metal ion binding"/>
    <property type="evidence" value="ECO:0007669"/>
    <property type="project" value="UniProtKB-KW"/>
</dbReference>
<protein>
    <recommendedName>
        <fullName evidence="3">DDE Tnp4 domain-containing protein</fullName>
    </recommendedName>
</protein>
<dbReference type="InterPro" id="IPR027806">
    <property type="entry name" value="HARBI1_dom"/>
</dbReference>
<feature type="domain" description="DDE Tnp4" evidence="3">
    <location>
        <begin position="49"/>
        <end position="132"/>
    </location>
</feature>
<evidence type="ECO:0000313" key="4">
    <source>
        <dbReference type="EMBL" id="GFG29940.1"/>
    </source>
</evidence>
<dbReference type="EMBL" id="BLKM01007172">
    <property type="protein sequence ID" value="GFG29940.1"/>
    <property type="molecule type" value="Genomic_DNA"/>
</dbReference>
<dbReference type="AlphaFoldDB" id="A0A6L2PEP8"/>
<evidence type="ECO:0000259" key="3">
    <source>
        <dbReference type="Pfam" id="PF13359"/>
    </source>
</evidence>
<reference evidence="5" key="1">
    <citation type="submission" date="2020-01" db="EMBL/GenBank/DDBJ databases">
        <title>Draft genome sequence of the Termite Coptotermes fromosanus.</title>
        <authorList>
            <person name="Itakura S."/>
            <person name="Yosikawa Y."/>
            <person name="Umezawa K."/>
        </authorList>
    </citation>
    <scope>NUCLEOTIDE SEQUENCE [LARGE SCALE GENOMIC DNA]</scope>
</reference>
<proteinExistence type="predicted"/>